<proteinExistence type="predicted"/>
<accession>A0ABP9YZF7</accession>
<sequence length="99" mass="11260">MGKYLAQKLQEAKKKITEAERKLLLMKVGTIASSLALSVGILKEDIVTLGKCILSIALEDRYRREHLLRFDFTVMMTNNSLMLKIGTLEKQSYFLVPLV</sequence>
<dbReference type="Proteomes" id="UP001473302">
    <property type="component" value="Unassembled WGS sequence"/>
</dbReference>
<reference evidence="1 2" key="1">
    <citation type="submission" date="2024-04" db="EMBL/GenBank/DDBJ databases">
        <title>genome sequences of Mucor flavus KT1a and Helicostylum pulchrum KT1b strains isolated from the surface of a dry-aged beef.</title>
        <authorList>
            <person name="Toyotome T."/>
            <person name="Hosono M."/>
            <person name="Torimaru M."/>
            <person name="Fukuda K."/>
            <person name="Mikami N."/>
        </authorList>
    </citation>
    <scope>NUCLEOTIDE SEQUENCE [LARGE SCALE GENOMIC DNA]</scope>
    <source>
        <strain evidence="1 2">KT1a</strain>
    </source>
</reference>
<gene>
    <name evidence="1" type="ORF">MFLAVUS_005679</name>
</gene>
<evidence type="ECO:0000313" key="2">
    <source>
        <dbReference type="Proteomes" id="UP001473302"/>
    </source>
</evidence>
<keyword evidence="2" id="KW-1185">Reference proteome</keyword>
<organism evidence="1 2">
    <name type="scientific">Mucor flavus</name>
    <dbReference type="NCBI Taxonomy" id="439312"/>
    <lineage>
        <taxon>Eukaryota</taxon>
        <taxon>Fungi</taxon>
        <taxon>Fungi incertae sedis</taxon>
        <taxon>Mucoromycota</taxon>
        <taxon>Mucoromycotina</taxon>
        <taxon>Mucoromycetes</taxon>
        <taxon>Mucorales</taxon>
        <taxon>Mucorineae</taxon>
        <taxon>Mucoraceae</taxon>
        <taxon>Mucor</taxon>
    </lineage>
</organism>
<dbReference type="EMBL" id="BAABUK010000012">
    <property type="protein sequence ID" value="GAA5812229.1"/>
    <property type="molecule type" value="Genomic_DNA"/>
</dbReference>
<name>A0ABP9YZF7_9FUNG</name>
<protein>
    <submittedName>
        <fullName evidence="1">Uncharacterized protein</fullName>
    </submittedName>
</protein>
<comment type="caution">
    <text evidence="1">The sequence shown here is derived from an EMBL/GenBank/DDBJ whole genome shotgun (WGS) entry which is preliminary data.</text>
</comment>
<evidence type="ECO:0000313" key="1">
    <source>
        <dbReference type="EMBL" id="GAA5812229.1"/>
    </source>
</evidence>